<dbReference type="EMBL" id="JAZGQO010000001">
    <property type="protein sequence ID" value="KAK6195800.1"/>
    <property type="molecule type" value="Genomic_DNA"/>
</dbReference>
<comment type="similarity">
    <text evidence="1">Belongs to the proteasome subunit S5B/HSM3 family.</text>
</comment>
<dbReference type="InterPro" id="IPR011989">
    <property type="entry name" value="ARM-like"/>
</dbReference>
<dbReference type="AlphaFoldDB" id="A0AAN8KFC2"/>
<evidence type="ECO:0000313" key="3">
    <source>
        <dbReference type="EMBL" id="KAK6195800.1"/>
    </source>
</evidence>
<dbReference type="Proteomes" id="UP001347796">
    <property type="component" value="Unassembled WGS sequence"/>
</dbReference>
<protein>
    <recommendedName>
        <fullName evidence="2">26S proteasome non-ATPase regulatory subunit 5</fullName>
    </recommendedName>
</protein>
<organism evidence="3 4">
    <name type="scientific">Patella caerulea</name>
    <name type="common">Rayed Mediterranean limpet</name>
    <dbReference type="NCBI Taxonomy" id="87958"/>
    <lineage>
        <taxon>Eukaryota</taxon>
        <taxon>Metazoa</taxon>
        <taxon>Spiralia</taxon>
        <taxon>Lophotrochozoa</taxon>
        <taxon>Mollusca</taxon>
        <taxon>Gastropoda</taxon>
        <taxon>Patellogastropoda</taxon>
        <taxon>Patelloidea</taxon>
        <taxon>Patellidae</taxon>
        <taxon>Patella</taxon>
    </lineage>
</organism>
<keyword evidence="4" id="KW-1185">Reference proteome</keyword>
<accession>A0AAN8KFC2</accession>
<dbReference type="SUPFAM" id="SSF48371">
    <property type="entry name" value="ARM repeat"/>
    <property type="match status" value="1"/>
</dbReference>
<dbReference type="InterPro" id="IPR016024">
    <property type="entry name" value="ARM-type_fold"/>
</dbReference>
<evidence type="ECO:0000313" key="4">
    <source>
        <dbReference type="Proteomes" id="UP001347796"/>
    </source>
</evidence>
<dbReference type="PANTHER" id="PTHR13554">
    <property type="entry name" value="26S PROTEASOME NON-ATPASE REGULATORY SUBUNIT 5-RELATED"/>
    <property type="match status" value="1"/>
</dbReference>
<sequence length="502" mass="56395">MTTGTVCEILQRLTISSDPLNDLEELKAVLYTIHPSTLRDVSSEIPNFSQLFAYLDTTNVEQQKLVCETIERLLSGLPPAEIYDNFKEEIENGLSHPAPDVNCLCLTQLLRVAKTDPNRLIGWLDILPKIISQLGNEILAVAKIAGDILTMLGKTRNGAISLYNHSMLKEVMEKNDIVRFRVYQIIIDICRLSQEGLQMSEESGLLKQLTNEIFKNDILLQLNAIEMLSDLAQVQHGLVYLDQAGVIVKLEELMKATETDALAGLLLPGLVKFFGGMCKHHPKEVCQKFPAFVNVVFNNLNSNDVGQKNVAIDTLGFLGSTVEGKQTLEKLGNQMDNGVRVLGSIIKDTKVEFQLRALDSLVSLLTLKEDEQTEELLSLTEKWFNTLMADPFQYIWSLCLRPFDEIRCSGYNVMRTLATLPWAQKIMNNLPGFTEFLLNRSTETSKEGRDSKYLVIQTLVNSPTTTEIFGRPYYVKLFEYYQQGAYFVRAQAEVAMEGDGGS</sequence>
<dbReference type="InterPro" id="IPR019538">
    <property type="entry name" value="PSMD5"/>
</dbReference>
<evidence type="ECO:0000256" key="1">
    <source>
        <dbReference type="ARBA" id="ARBA00006823"/>
    </source>
</evidence>
<comment type="caution">
    <text evidence="3">The sequence shown here is derived from an EMBL/GenBank/DDBJ whole genome shotgun (WGS) entry which is preliminary data.</text>
</comment>
<dbReference type="PANTHER" id="PTHR13554:SF10">
    <property type="entry name" value="26S PROTEASOME NON-ATPASE REGULATORY SUBUNIT 5"/>
    <property type="match status" value="1"/>
</dbReference>
<dbReference type="Pfam" id="PF10508">
    <property type="entry name" value="Proteasom_PSMB"/>
    <property type="match status" value="1"/>
</dbReference>
<gene>
    <name evidence="3" type="ORF">SNE40_001155</name>
</gene>
<dbReference type="GO" id="GO:0043248">
    <property type="term" value="P:proteasome assembly"/>
    <property type="evidence" value="ECO:0007669"/>
    <property type="project" value="InterPro"/>
</dbReference>
<dbReference type="Gene3D" id="1.25.10.10">
    <property type="entry name" value="Leucine-rich Repeat Variant"/>
    <property type="match status" value="1"/>
</dbReference>
<dbReference type="GO" id="GO:0005829">
    <property type="term" value="C:cytosol"/>
    <property type="evidence" value="ECO:0007669"/>
    <property type="project" value="TreeGrafter"/>
</dbReference>
<evidence type="ECO:0000256" key="2">
    <source>
        <dbReference type="ARBA" id="ARBA00014933"/>
    </source>
</evidence>
<proteinExistence type="inferred from homology"/>
<reference evidence="3 4" key="1">
    <citation type="submission" date="2024-01" db="EMBL/GenBank/DDBJ databases">
        <title>The genome of the rayed Mediterranean limpet Patella caerulea (Linnaeus, 1758).</title>
        <authorList>
            <person name="Anh-Thu Weber A."/>
            <person name="Halstead-Nussloch G."/>
        </authorList>
    </citation>
    <scope>NUCLEOTIDE SEQUENCE [LARGE SCALE GENOMIC DNA]</scope>
    <source>
        <strain evidence="3">AATW-2023a</strain>
        <tissue evidence="3">Whole specimen</tissue>
    </source>
</reference>
<name>A0AAN8KFC2_PATCE</name>